<name>A0ABV5HLH3_9VIBR</name>
<dbReference type="RefSeq" id="WP_390191343.1">
    <property type="nucleotide sequence ID" value="NZ_JBHMEP010000001.1"/>
</dbReference>
<evidence type="ECO:0000256" key="2">
    <source>
        <dbReference type="ARBA" id="ARBA00022833"/>
    </source>
</evidence>
<dbReference type="Proteomes" id="UP001589645">
    <property type="component" value="Unassembled WGS sequence"/>
</dbReference>
<protein>
    <submittedName>
        <fullName evidence="3">Alanyl-tRNA editing protein</fullName>
    </submittedName>
</protein>
<proteinExistence type="predicted"/>
<comment type="caution">
    <text evidence="3">The sequence shown here is derived from an EMBL/GenBank/DDBJ whole genome shotgun (WGS) entry which is preliminary data.</text>
</comment>
<keyword evidence="1" id="KW-0479">Metal-binding</keyword>
<evidence type="ECO:0000313" key="4">
    <source>
        <dbReference type="Proteomes" id="UP001589645"/>
    </source>
</evidence>
<evidence type="ECO:0000256" key="1">
    <source>
        <dbReference type="ARBA" id="ARBA00022723"/>
    </source>
</evidence>
<dbReference type="InterPro" id="IPR051335">
    <property type="entry name" value="Alanyl-tRNA_Editing_Enzymes"/>
</dbReference>
<sequence length="292" mass="32904">MTVSATHIRFCHQIWQLDASVQWIQPCEGGLDIVTDISPFHPVSHIWPDHPADKGVICTEAQSVAVVDCLVGAFEHQSQQLWIGENIPVKRDTPGWEFVVVHRVLDNCIVKFGDIVKLSVDENYQRALSRGHSAGHLAYLALNKVLDIAYWRKDAERKDTLGHRDFNSYAQQTSTVTTDQCVDCYRLGKTLRKRGLNSAEVIEQLSSIENSVNQQLKDWLALDSKVTMRCEGPSLTDSRYWQCDLHEPQLAVIPCGGTHIESLADIAECQVRLVKVDEQNLEMHTHVIAPSQ</sequence>
<accession>A0ABV5HLH3</accession>
<keyword evidence="2" id="KW-0862">Zinc</keyword>
<organism evidence="3 4">
    <name type="scientific">Vibrio olivae</name>
    <dbReference type="NCBI Taxonomy" id="1243002"/>
    <lineage>
        <taxon>Bacteria</taxon>
        <taxon>Pseudomonadati</taxon>
        <taxon>Pseudomonadota</taxon>
        <taxon>Gammaproteobacteria</taxon>
        <taxon>Vibrionales</taxon>
        <taxon>Vibrionaceae</taxon>
        <taxon>Vibrio</taxon>
    </lineage>
</organism>
<gene>
    <name evidence="3" type="ORF">ACFFUV_08905</name>
</gene>
<dbReference type="Gene3D" id="3.30.980.10">
    <property type="entry name" value="Threonyl-trna Synthetase, Chain A, domain 2"/>
    <property type="match status" value="1"/>
</dbReference>
<dbReference type="InterPro" id="IPR018163">
    <property type="entry name" value="Thr/Ala-tRNA-synth_IIc_edit"/>
</dbReference>
<evidence type="ECO:0000313" key="3">
    <source>
        <dbReference type="EMBL" id="MFB9135080.1"/>
    </source>
</evidence>
<reference evidence="3 4" key="1">
    <citation type="submission" date="2024-09" db="EMBL/GenBank/DDBJ databases">
        <authorList>
            <person name="Sun Q."/>
            <person name="Mori K."/>
        </authorList>
    </citation>
    <scope>NUCLEOTIDE SEQUENCE [LARGE SCALE GENOMIC DNA]</scope>
    <source>
        <strain evidence="3 4">CECT 8064</strain>
    </source>
</reference>
<keyword evidence="4" id="KW-1185">Reference proteome</keyword>
<dbReference type="PANTHER" id="PTHR43462">
    <property type="entry name" value="ALANYL-TRNA EDITING PROTEIN"/>
    <property type="match status" value="1"/>
</dbReference>
<dbReference type="PANTHER" id="PTHR43462:SF1">
    <property type="entry name" value="ALANYL-TRNA EDITING PROTEIN AARSD1"/>
    <property type="match status" value="1"/>
</dbReference>
<dbReference type="SUPFAM" id="SSF55186">
    <property type="entry name" value="ThrRS/AlaRS common domain"/>
    <property type="match status" value="1"/>
</dbReference>
<dbReference type="EMBL" id="JBHMEP010000001">
    <property type="protein sequence ID" value="MFB9135080.1"/>
    <property type="molecule type" value="Genomic_DNA"/>
</dbReference>